<dbReference type="EMBL" id="JAGTJR010000004">
    <property type="protein sequence ID" value="KAH7061339.1"/>
    <property type="molecule type" value="Genomic_DNA"/>
</dbReference>
<proteinExistence type="predicted"/>
<organism evidence="1 2">
    <name type="scientific">Macrophomina phaseolina</name>
    <dbReference type="NCBI Taxonomy" id="35725"/>
    <lineage>
        <taxon>Eukaryota</taxon>
        <taxon>Fungi</taxon>
        <taxon>Dikarya</taxon>
        <taxon>Ascomycota</taxon>
        <taxon>Pezizomycotina</taxon>
        <taxon>Dothideomycetes</taxon>
        <taxon>Dothideomycetes incertae sedis</taxon>
        <taxon>Botryosphaeriales</taxon>
        <taxon>Botryosphaeriaceae</taxon>
        <taxon>Macrophomina</taxon>
    </lineage>
</organism>
<gene>
    <name evidence="1" type="ORF">B0J12DRAFT_290938</name>
</gene>
<accession>A0ABQ8GRM5</accession>
<keyword evidence="2" id="KW-1185">Reference proteome</keyword>
<dbReference type="Proteomes" id="UP000774617">
    <property type="component" value="Unassembled WGS sequence"/>
</dbReference>
<evidence type="ECO:0000313" key="1">
    <source>
        <dbReference type="EMBL" id="KAH7061339.1"/>
    </source>
</evidence>
<evidence type="ECO:0000313" key="2">
    <source>
        <dbReference type="Proteomes" id="UP000774617"/>
    </source>
</evidence>
<name>A0ABQ8GRM5_9PEZI</name>
<protein>
    <submittedName>
        <fullName evidence="1">Uncharacterized protein</fullName>
    </submittedName>
</protein>
<comment type="caution">
    <text evidence="1">The sequence shown here is derived from an EMBL/GenBank/DDBJ whole genome shotgun (WGS) entry which is preliminary data.</text>
</comment>
<reference evidence="1 2" key="1">
    <citation type="journal article" date="2021" name="Nat. Commun.">
        <title>Genetic determinants of endophytism in the Arabidopsis root mycobiome.</title>
        <authorList>
            <person name="Mesny F."/>
            <person name="Miyauchi S."/>
            <person name="Thiergart T."/>
            <person name="Pickel B."/>
            <person name="Atanasova L."/>
            <person name="Karlsson M."/>
            <person name="Huettel B."/>
            <person name="Barry K.W."/>
            <person name="Haridas S."/>
            <person name="Chen C."/>
            <person name="Bauer D."/>
            <person name="Andreopoulos W."/>
            <person name="Pangilinan J."/>
            <person name="LaButti K."/>
            <person name="Riley R."/>
            <person name="Lipzen A."/>
            <person name="Clum A."/>
            <person name="Drula E."/>
            <person name="Henrissat B."/>
            <person name="Kohler A."/>
            <person name="Grigoriev I.V."/>
            <person name="Martin F.M."/>
            <person name="Hacquard S."/>
        </authorList>
    </citation>
    <scope>NUCLEOTIDE SEQUENCE [LARGE SCALE GENOMIC DNA]</scope>
    <source>
        <strain evidence="1 2">MPI-SDFR-AT-0080</strain>
    </source>
</reference>
<sequence>MGRQGIDWLLSVSVLIFQPRGLSPCVEWSLICIKTKNRCLAHLLSYQRSLHKVEEYWRLGGWGTLLYCMTTAKRLLSKKGSCSIQAALGLTGNLDSVCLLPCKAFTPHRAGGALPWQVKPSGSQHCGFLGREFHRLPACPYHQLIIRYTACSSSSATIDRRGTARTVGALATAGPEDSRIAITNPLVYHHSPLQELSTSKPPPSCSSCFKLTAQPAPIAIRFTSLRPSAKPSTGLLLEEVTRRRPSCVIGPITTAANLRLLSDPTLPQPEYQMLWLMANSAQGSSHSR</sequence>